<name>A0AAJ5NL58_9BURK</name>
<sequence>MENAAPLNLETYTDVIVTRIEASPSLYINNPIVTLSKKNGEEIQQKFYVDISKSIYAVDHIYTALMAGLTSGRPLIVQTTEIVTNGYRNITNCIISGCSPSPSK</sequence>
<evidence type="ECO:0000313" key="1">
    <source>
        <dbReference type="EMBL" id="VBB16522.1"/>
    </source>
</evidence>
<dbReference type="RefSeq" id="WP_122172766.1">
    <property type="nucleotide sequence ID" value="NZ_CADFDZ010000005.1"/>
</dbReference>
<gene>
    <name evidence="1" type="ORF">BSTAB16_6729</name>
</gene>
<accession>A0AAJ5NL58</accession>
<dbReference type="Proteomes" id="UP000268684">
    <property type="component" value="Chromosome III"/>
</dbReference>
<organism evidence="1 2">
    <name type="scientific">Burkholderia stabilis</name>
    <dbReference type="NCBI Taxonomy" id="95485"/>
    <lineage>
        <taxon>Bacteria</taxon>
        <taxon>Pseudomonadati</taxon>
        <taxon>Pseudomonadota</taxon>
        <taxon>Betaproteobacteria</taxon>
        <taxon>Burkholderiales</taxon>
        <taxon>Burkholderiaceae</taxon>
        <taxon>Burkholderia</taxon>
        <taxon>Burkholderia cepacia complex</taxon>
    </lineage>
</organism>
<protein>
    <submittedName>
        <fullName evidence="1">Uncharacterized protein</fullName>
    </submittedName>
</protein>
<dbReference type="AlphaFoldDB" id="A0AAJ5NL58"/>
<dbReference type="GeneID" id="71059145"/>
<dbReference type="EMBL" id="LR025744">
    <property type="protein sequence ID" value="VBB16522.1"/>
    <property type="molecule type" value="Genomic_DNA"/>
</dbReference>
<evidence type="ECO:0000313" key="2">
    <source>
        <dbReference type="Proteomes" id="UP000268684"/>
    </source>
</evidence>
<reference evidence="1 2" key="1">
    <citation type="submission" date="2017-11" db="EMBL/GenBank/DDBJ databases">
        <authorList>
            <person name="Seth-Smith MB H."/>
        </authorList>
    </citation>
    <scope>NUCLEOTIDE SEQUENCE [LARGE SCALE GENOMIC DNA]</scope>
    <source>
        <strain evidence="1">E</strain>
    </source>
</reference>
<keyword evidence="2" id="KW-1185">Reference proteome</keyword>
<proteinExistence type="predicted"/>